<feature type="transmembrane region" description="Helical" evidence="7">
    <location>
        <begin position="206"/>
        <end position="226"/>
    </location>
</feature>
<proteinExistence type="inferred from homology"/>
<comment type="similarity">
    <text evidence="2">Belongs to the acyltransferase 3 family.</text>
</comment>
<keyword evidence="9" id="KW-0808">Transferase</keyword>
<dbReference type="RefSeq" id="WP_169595175.1">
    <property type="nucleotide sequence ID" value="NZ_JABBGK010000007.1"/>
</dbReference>
<dbReference type="Proteomes" id="UP000541470">
    <property type="component" value="Unassembled WGS sequence"/>
</dbReference>
<evidence type="ECO:0000259" key="8">
    <source>
        <dbReference type="Pfam" id="PF01757"/>
    </source>
</evidence>
<feature type="transmembrane region" description="Helical" evidence="7">
    <location>
        <begin position="301"/>
        <end position="320"/>
    </location>
</feature>
<keyword evidence="3" id="KW-1003">Cell membrane</keyword>
<evidence type="ECO:0000256" key="4">
    <source>
        <dbReference type="ARBA" id="ARBA00022692"/>
    </source>
</evidence>
<gene>
    <name evidence="9" type="ORF">HHL25_20900</name>
</gene>
<keyword evidence="9" id="KW-0012">Acyltransferase</keyword>
<feature type="domain" description="Acyltransferase 3" evidence="8">
    <location>
        <begin position="1"/>
        <end position="313"/>
    </location>
</feature>
<evidence type="ECO:0000256" key="5">
    <source>
        <dbReference type="ARBA" id="ARBA00022989"/>
    </source>
</evidence>
<comment type="caution">
    <text evidence="9">The sequence shown here is derived from an EMBL/GenBank/DDBJ whole genome shotgun (WGS) entry which is preliminary data.</text>
</comment>
<dbReference type="GO" id="GO:0016413">
    <property type="term" value="F:O-acetyltransferase activity"/>
    <property type="evidence" value="ECO:0007669"/>
    <property type="project" value="TreeGrafter"/>
</dbReference>
<keyword evidence="4 7" id="KW-0812">Transmembrane</keyword>
<feature type="transmembrane region" description="Helical" evidence="7">
    <location>
        <begin position="238"/>
        <end position="258"/>
    </location>
</feature>
<protein>
    <submittedName>
        <fullName evidence="9">Acyltransferase</fullName>
    </submittedName>
</protein>
<keyword evidence="6 7" id="KW-0472">Membrane</keyword>
<accession>A0A7Y0AZY3</accession>
<feature type="transmembrane region" description="Helical" evidence="7">
    <location>
        <begin position="40"/>
        <end position="58"/>
    </location>
</feature>
<evidence type="ECO:0000313" key="9">
    <source>
        <dbReference type="EMBL" id="NML76599.1"/>
    </source>
</evidence>
<feature type="transmembrane region" description="Helical" evidence="7">
    <location>
        <begin position="134"/>
        <end position="153"/>
    </location>
</feature>
<evidence type="ECO:0000256" key="3">
    <source>
        <dbReference type="ARBA" id="ARBA00022475"/>
    </source>
</evidence>
<reference evidence="9 10" key="1">
    <citation type="submission" date="2020-04" db="EMBL/GenBank/DDBJ databases">
        <title>Rhizobium sp. S-51 isolated from soil.</title>
        <authorList>
            <person name="Dahal R.H."/>
        </authorList>
    </citation>
    <scope>NUCLEOTIDE SEQUENCE [LARGE SCALE GENOMIC DNA]</scope>
    <source>
        <strain evidence="9 10">S-51</strain>
    </source>
</reference>
<dbReference type="GO" id="GO:0009246">
    <property type="term" value="P:enterobacterial common antigen biosynthetic process"/>
    <property type="evidence" value="ECO:0007669"/>
    <property type="project" value="TreeGrafter"/>
</dbReference>
<organism evidence="9 10">
    <name type="scientific">Rhizobium terricola</name>
    <dbReference type="NCBI Taxonomy" id="2728849"/>
    <lineage>
        <taxon>Bacteria</taxon>
        <taxon>Pseudomonadati</taxon>
        <taxon>Pseudomonadota</taxon>
        <taxon>Alphaproteobacteria</taxon>
        <taxon>Hyphomicrobiales</taxon>
        <taxon>Rhizobiaceae</taxon>
        <taxon>Rhizobium/Agrobacterium group</taxon>
        <taxon>Rhizobium</taxon>
    </lineage>
</organism>
<evidence type="ECO:0000256" key="2">
    <source>
        <dbReference type="ARBA" id="ARBA00007400"/>
    </source>
</evidence>
<feature type="transmembrane region" description="Helical" evidence="7">
    <location>
        <begin position="78"/>
        <end position="99"/>
    </location>
</feature>
<dbReference type="PANTHER" id="PTHR40074:SF2">
    <property type="entry name" value="O-ACETYLTRANSFERASE WECH"/>
    <property type="match status" value="1"/>
</dbReference>
<keyword evidence="5 7" id="KW-1133">Transmembrane helix</keyword>
<dbReference type="AlphaFoldDB" id="A0A7Y0AZY3"/>
<evidence type="ECO:0000313" key="10">
    <source>
        <dbReference type="Proteomes" id="UP000541470"/>
    </source>
</evidence>
<keyword evidence="10" id="KW-1185">Reference proteome</keyword>
<evidence type="ECO:0000256" key="6">
    <source>
        <dbReference type="ARBA" id="ARBA00023136"/>
    </source>
</evidence>
<dbReference type="Pfam" id="PF01757">
    <property type="entry name" value="Acyl_transf_3"/>
    <property type="match status" value="1"/>
</dbReference>
<feature type="transmembrane region" description="Helical" evidence="7">
    <location>
        <begin position="270"/>
        <end position="289"/>
    </location>
</feature>
<dbReference type="InterPro" id="IPR002656">
    <property type="entry name" value="Acyl_transf_3_dom"/>
</dbReference>
<dbReference type="PANTHER" id="PTHR40074">
    <property type="entry name" value="O-ACETYLTRANSFERASE WECH"/>
    <property type="match status" value="1"/>
</dbReference>
<name>A0A7Y0AZY3_9HYPH</name>
<dbReference type="EMBL" id="JABBGK010000007">
    <property type="protein sequence ID" value="NML76599.1"/>
    <property type="molecule type" value="Genomic_DNA"/>
</dbReference>
<evidence type="ECO:0000256" key="1">
    <source>
        <dbReference type="ARBA" id="ARBA00004651"/>
    </source>
</evidence>
<feature type="transmembrane region" description="Helical" evidence="7">
    <location>
        <begin position="182"/>
        <end position="199"/>
    </location>
</feature>
<sequence length="359" mass="38861">MRILLIAGIVFVHIPYDPPHSPYLGTDGAVDWIRVYLGDSLFRIGVPCLSAISGYLLFRRGLSGFRYGKVMRSKAETVLVPFLLWNGAFLLLVLSAQAAGFGHGYLPDVIGATPREIANQALALEGWPINLPLYFLRDLLLCLALSPVIGQLVMRYPRTTLLIFFAYAVLPLPNGIFLKKSILFGFSFGAYAALHGLDVKRLDAYAWPVTIAVGSASVLLAAILYVTGPDYPVWVDMLRGVTAISGIVGAWALSSLLIRTRAGQALGTGGGLSFWIFCAHYPLLVALWMAWNRAGLDAYPLFYFSAPVVALALLATSHAVMGRVAPRLLAVLTGNRLSASRGALRPTSAPTTEILSQQR</sequence>
<comment type="subcellular location">
    <subcellularLocation>
        <location evidence="1">Cell membrane</location>
        <topology evidence="1">Multi-pass membrane protein</topology>
    </subcellularLocation>
</comment>
<feature type="transmembrane region" description="Helical" evidence="7">
    <location>
        <begin position="160"/>
        <end position="176"/>
    </location>
</feature>
<evidence type="ECO:0000256" key="7">
    <source>
        <dbReference type="SAM" id="Phobius"/>
    </source>
</evidence>
<dbReference type="GO" id="GO:0005886">
    <property type="term" value="C:plasma membrane"/>
    <property type="evidence" value="ECO:0007669"/>
    <property type="project" value="UniProtKB-SubCell"/>
</dbReference>